<dbReference type="PRINTS" id="PR00035">
    <property type="entry name" value="HTHGNTR"/>
</dbReference>
<reference evidence="5 7" key="1">
    <citation type="submission" date="2017-07" db="EMBL/GenBank/DDBJ databases">
        <title>Phylogenetic study on the rhizospheric bacterium Ochrobactrum sp. A44.</title>
        <authorList>
            <person name="Krzyzanowska D.M."/>
            <person name="Ossowicki A."/>
            <person name="Rajewska M."/>
            <person name="Maciag T."/>
            <person name="Kaczynski Z."/>
            <person name="Czerwicka M."/>
            <person name="Jafra S."/>
        </authorList>
    </citation>
    <scope>NUCLEOTIDE SEQUENCE [LARGE SCALE GENOMIC DNA]</scope>
    <source>
        <strain evidence="5 7">A44</strain>
    </source>
</reference>
<gene>
    <name evidence="5" type="ORF">CES85_1897</name>
    <name evidence="6" type="ORF">F3W84_11420</name>
</gene>
<keyword evidence="3" id="KW-0804">Transcription</keyword>
<protein>
    <submittedName>
        <fullName evidence="5">FCD domain protein</fullName>
    </submittedName>
    <submittedName>
        <fullName evidence="6">FadR family transcriptional regulator</fullName>
    </submittedName>
</protein>
<dbReference type="OrthoDB" id="9028214at2"/>
<dbReference type="RefSeq" id="WP_095447202.1">
    <property type="nucleotide sequence ID" value="NZ_CP022604.1"/>
</dbReference>
<dbReference type="Gene3D" id="1.10.10.10">
    <property type="entry name" value="Winged helix-like DNA-binding domain superfamily/Winged helix DNA-binding domain"/>
    <property type="match status" value="1"/>
</dbReference>
<evidence type="ECO:0000259" key="4">
    <source>
        <dbReference type="PROSITE" id="PS50949"/>
    </source>
</evidence>
<evidence type="ECO:0000256" key="2">
    <source>
        <dbReference type="ARBA" id="ARBA00023125"/>
    </source>
</evidence>
<dbReference type="PANTHER" id="PTHR43537:SF44">
    <property type="entry name" value="GNTR FAMILY REGULATORY PROTEIN"/>
    <property type="match status" value="1"/>
</dbReference>
<dbReference type="InterPro" id="IPR008920">
    <property type="entry name" value="TF_FadR/GntR_C"/>
</dbReference>
<dbReference type="SMART" id="SM00895">
    <property type="entry name" value="FCD"/>
    <property type="match status" value="1"/>
</dbReference>
<dbReference type="AlphaFoldDB" id="A0A248ULB3"/>
<reference evidence="6 8" key="2">
    <citation type="submission" date="2019-09" db="EMBL/GenBank/DDBJ databases">
        <title>Biological control of the noxious weed angled onion (Allium triquetrum) thwarted by endophytic bacteria in Victoria, Australia.</title>
        <authorList>
            <person name="Tehranchian P."/>
            <person name="Adair R.J."/>
            <person name="Van T.H."/>
            <person name="Morrison P.D."/>
            <person name="Williams H."/>
            <person name="Lawrie A.C."/>
        </authorList>
    </citation>
    <scope>NUCLEOTIDE SEQUENCE [LARGE SCALE GENOMIC DNA]</scope>
    <source>
        <strain evidence="6 8">RPTAtOch1</strain>
    </source>
</reference>
<keyword evidence="1" id="KW-0805">Transcription regulation</keyword>
<evidence type="ECO:0000313" key="6">
    <source>
        <dbReference type="EMBL" id="KAA9368083.1"/>
    </source>
</evidence>
<dbReference type="Proteomes" id="UP000215256">
    <property type="component" value="Chromosome 1"/>
</dbReference>
<dbReference type="SMART" id="SM00345">
    <property type="entry name" value="HTH_GNTR"/>
    <property type="match status" value="1"/>
</dbReference>
<dbReference type="SUPFAM" id="SSF48008">
    <property type="entry name" value="GntR ligand-binding domain-like"/>
    <property type="match status" value="1"/>
</dbReference>
<dbReference type="InterPro" id="IPR036388">
    <property type="entry name" value="WH-like_DNA-bd_sf"/>
</dbReference>
<evidence type="ECO:0000256" key="1">
    <source>
        <dbReference type="ARBA" id="ARBA00023015"/>
    </source>
</evidence>
<organism evidence="5 7">
    <name type="scientific">Ochrobactrum quorumnocens</name>
    <dbReference type="NCBI Taxonomy" id="271865"/>
    <lineage>
        <taxon>Bacteria</taxon>
        <taxon>Pseudomonadati</taxon>
        <taxon>Pseudomonadota</taxon>
        <taxon>Alphaproteobacteria</taxon>
        <taxon>Hyphomicrobiales</taxon>
        <taxon>Brucellaceae</taxon>
        <taxon>Brucella/Ochrobactrum group</taxon>
        <taxon>Ochrobactrum</taxon>
    </lineage>
</organism>
<dbReference type="InterPro" id="IPR000524">
    <property type="entry name" value="Tscrpt_reg_HTH_GntR"/>
</dbReference>
<dbReference type="EMBL" id="VYXQ01000009">
    <property type="protein sequence ID" value="KAA9368083.1"/>
    <property type="molecule type" value="Genomic_DNA"/>
</dbReference>
<dbReference type="CDD" id="cd07377">
    <property type="entry name" value="WHTH_GntR"/>
    <property type="match status" value="1"/>
</dbReference>
<dbReference type="Proteomes" id="UP000327108">
    <property type="component" value="Unassembled WGS sequence"/>
</dbReference>
<dbReference type="InterPro" id="IPR036390">
    <property type="entry name" value="WH_DNA-bd_sf"/>
</dbReference>
<dbReference type="GO" id="GO:0003700">
    <property type="term" value="F:DNA-binding transcription factor activity"/>
    <property type="evidence" value="ECO:0007669"/>
    <property type="project" value="InterPro"/>
</dbReference>
<dbReference type="InterPro" id="IPR011711">
    <property type="entry name" value="GntR_C"/>
</dbReference>
<dbReference type="PROSITE" id="PS50949">
    <property type="entry name" value="HTH_GNTR"/>
    <property type="match status" value="1"/>
</dbReference>
<feature type="domain" description="HTH gntR-type" evidence="4">
    <location>
        <begin position="14"/>
        <end position="82"/>
    </location>
</feature>
<dbReference type="EMBL" id="CP022604">
    <property type="protein sequence ID" value="ASV87330.1"/>
    <property type="molecule type" value="Genomic_DNA"/>
</dbReference>
<accession>A0A248ULB3</accession>
<dbReference type="GO" id="GO:0003677">
    <property type="term" value="F:DNA binding"/>
    <property type="evidence" value="ECO:0007669"/>
    <property type="project" value="UniProtKB-KW"/>
</dbReference>
<name>A0A248ULB3_9HYPH</name>
<dbReference type="SUPFAM" id="SSF46785">
    <property type="entry name" value="Winged helix' DNA-binding domain"/>
    <property type="match status" value="1"/>
</dbReference>
<keyword evidence="2" id="KW-0238">DNA-binding</keyword>
<dbReference type="Gene3D" id="1.20.120.530">
    <property type="entry name" value="GntR ligand-binding domain-like"/>
    <property type="match status" value="1"/>
</dbReference>
<dbReference type="Pfam" id="PF07729">
    <property type="entry name" value="FCD"/>
    <property type="match status" value="1"/>
</dbReference>
<dbReference type="Pfam" id="PF00392">
    <property type="entry name" value="GntR"/>
    <property type="match status" value="1"/>
</dbReference>
<sequence length="241" mass="25851">MGLLETAITGRKRHNSHSVVVGELGRGIVAGTIPEGSILPGDNELSLRFGVSRTVLREAMKTLAAKRLIEAKAKVGTRVLGRASWNFFDPDVLTWRFDAGFDEVFVDHLAEMRMALEPAAAAAAAQNATSEELVELYALAAKFDDPAHTPESIAKVDLEFHLAIARMSGNPFMRSVSGLIEAALAISFQLSSPAASPEGIAECAANHLRIAHAIASRDRQKARAAMESVITLGVERIRVAI</sequence>
<evidence type="ECO:0000313" key="8">
    <source>
        <dbReference type="Proteomes" id="UP000327108"/>
    </source>
</evidence>
<evidence type="ECO:0000313" key="7">
    <source>
        <dbReference type="Proteomes" id="UP000215256"/>
    </source>
</evidence>
<proteinExistence type="predicted"/>
<evidence type="ECO:0000256" key="3">
    <source>
        <dbReference type="ARBA" id="ARBA00023163"/>
    </source>
</evidence>
<keyword evidence="8" id="KW-1185">Reference proteome</keyword>
<evidence type="ECO:0000313" key="5">
    <source>
        <dbReference type="EMBL" id="ASV87330.1"/>
    </source>
</evidence>
<dbReference type="PANTHER" id="PTHR43537">
    <property type="entry name" value="TRANSCRIPTIONAL REGULATOR, GNTR FAMILY"/>
    <property type="match status" value="1"/>
</dbReference>
<dbReference type="KEGG" id="och:CES85_1897"/>